<evidence type="ECO:0000313" key="9">
    <source>
        <dbReference type="Proteomes" id="UP001485043"/>
    </source>
</evidence>
<proteinExistence type="inferred from homology"/>
<feature type="domain" description="GINS subunit" evidence="6">
    <location>
        <begin position="77"/>
        <end position="171"/>
    </location>
</feature>
<comment type="subcellular location">
    <subcellularLocation>
        <location evidence="1">Nucleus</location>
    </subcellularLocation>
</comment>
<feature type="region of interest" description="Disordered" evidence="5">
    <location>
        <begin position="179"/>
        <end position="217"/>
    </location>
</feature>
<evidence type="ECO:0000259" key="6">
    <source>
        <dbReference type="Pfam" id="PF05916"/>
    </source>
</evidence>
<dbReference type="InterPro" id="IPR010492">
    <property type="entry name" value="GINS_Psf3"/>
</dbReference>
<dbReference type="Pfam" id="PF22466">
    <property type="entry name" value="PSF3_N"/>
    <property type="match status" value="1"/>
</dbReference>
<evidence type="ECO:0000256" key="1">
    <source>
        <dbReference type="ARBA" id="ARBA00004123"/>
    </source>
</evidence>
<reference evidence="8 9" key="1">
    <citation type="journal article" date="2024" name="Nat. Commun.">
        <title>Phylogenomics reveals the evolutionary origins of lichenization in chlorophyte algae.</title>
        <authorList>
            <person name="Puginier C."/>
            <person name="Libourel C."/>
            <person name="Otte J."/>
            <person name="Skaloud P."/>
            <person name="Haon M."/>
            <person name="Grisel S."/>
            <person name="Petersen M."/>
            <person name="Berrin J.G."/>
            <person name="Delaux P.M."/>
            <person name="Dal Grande F."/>
            <person name="Keller J."/>
        </authorList>
    </citation>
    <scope>NUCLEOTIDE SEQUENCE [LARGE SCALE GENOMIC DNA]</scope>
    <source>
        <strain evidence="8 9">SAG 2523</strain>
    </source>
</reference>
<gene>
    <name evidence="8" type="ORF">WJX84_004194</name>
</gene>
<keyword evidence="4" id="KW-0539">Nucleus</keyword>
<dbReference type="Proteomes" id="UP001485043">
    <property type="component" value="Unassembled WGS sequence"/>
</dbReference>
<dbReference type="GO" id="GO:0000811">
    <property type="term" value="C:GINS complex"/>
    <property type="evidence" value="ECO:0007669"/>
    <property type="project" value="TreeGrafter"/>
</dbReference>
<protein>
    <recommendedName>
        <fullName evidence="10">DNA replication complex GINS protein PSF3</fullName>
    </recommendedName>
</protein>
<dbReference type="InterPro" id="IPR055221">
    <property type="entry name" value="PSF3_N"/>
</dbReference>
<dbReference type="CDD" id="cd21693">
    <property type="entry name" value="GINS_B_Psf3"/>
    <property type="match status" value="1"/>
</dbReference>
<dbReference type="InterPro" id="IPR038437">
    <property type="entry name" value="GINS_Psf3_sf"/>
</dbReference>
<dbReference type="Gene3D" id="1.20.58.2050">
    <property type="match status" value="1"/>
</dbReference>
<evidence type="ECO:0000256" key="3">
    <source>
        <dbReference type="ARBA" id="ARBA00022705"/>
    </source>
</evidence>
<name>A0AAW1SX55_9CHLO</name>
<comment type="similarity">
    <text evidence="2">Belongs to the GINS3/PSF3 family.</text>
</comment>
<organism evidence="8 9">
    <name type="scientific">Apatococcus fuscideae</name>
    <dbReference type="NCBI Taxonomy" id="2026836"/>
    <lineage>
        <taxon>Eukaryota</taxon>
        <taxon>Viridiplantae</taxon>
        <taxon>Chlorophyta</taxon>
        <taxon>core chlorophytes</taxon>
        <taxon>Trebouxiophyceae</taxon>
        <taxon>Chlorellales</taxon>
        <taxon>Chlorellaceae</taxon>
        <taxon>Apatococcus</taxon>
    </lineage>
</organism>
<accession>A0AAW1SX55</accession>
<evidence type="ECO:0000256" key="5">
    <source>
        <dbReference type="SAM" id="MobiDB-lite"/>
    </source>
</evidence>
<dbReference type="AlphaFoldDB" id="A0AAW1SX55"/>
<keyword evidence="9" id="KW-1185">Reference proteome</keyword>
<evidence type="ECO:0000313" key="8">
    <source>
        <dbReference type="EMBL" id="KAK9861157.1"/>
    </source>
</evidence>
<evidence type="ECO:0000256" key="4">
    <source>
        <dbReference type="ARBA" id="ARBA00023242"/>
    </source>
</evidence>
<evidence type="ECO:0000259" key="7">
    <source>
        <dbReference type="Pfam" id="PF22466"/>
    </source>
</evidence>
<keyword evidence="3" id="KW-0235">DNA replication</keyword>
<dbReference type="EMBL" id="JALJOV010000804">
    <property type="protein sequence ID" value="KAK9861157.1"/>
    <property type="molecule type" value="Genomic_DNA"/>
</dbReference>
<evidence type="ECO:0008006" key="10">
    <source>
        <dbReference type="Google" id="ProtNLM"/>
    </source>
</evidence>
<dbReference type="SUPFAM" id="SSF158573">
    <property type="entry name" value="GINS helical bundle-like"/>
    <property type="match status" value="1"/>
</dbReference>
<dbReference type="GO" id="GO:1902975">
    <property type="term" value="P:mitotic DNA replication initiation"/>
    <property type="evidence" value="ECO:0007669"/>
    <property type="project" value="TreeGrafter"/>
</dbReference>
<sequence length="217" mass="23715">MLDEGQDFYDVTSIMAEETLIPAVVRRGVKGLGPALDPSCPGHDLPANTQLDLPLWLLPTMAGRTSAHVVLPRFYGEKMRRKLQAGAHCEDLRSRCFYFYDVAQALHAIVQQPALSHLTQLAFKGRFKELLTKAHTAAEGPALTKLKGKLSAEEAALFSAGAESMAAFERWRYSTSTAIRGPRAQSKPRLGPARPALQDIANQAAHANSRRTGTSHQ</sequence>
<evidence type="ECO:0000256" key="2">
    <source>
        <dbReference type="ARBA" id="ARBA00006343"/>
    </source>
</evidence>
<comment type="caution">
    <text evidence="8">The sequence shown here is derived from an EMBL/GenBank/DDBJ whole genome shotgun (WGS) entry which is preliminary data.</text>
</comment>
<dbReference type="SUPFAM" id="SSF160059">
    <property type="entry name" value="PriA/YqbF domain"/>
    <property type="match status" value="1"/>
</dbReference>
<dbReference type="PANTHER" id="PTHR22768:SF0">
    <property type="entry name" value="DNA REPLICATION COMPLEX GINS PROTEIN PSF3"/>
    <property type="match status" value="1"/>
</dbReference>
<dbReference type="CDD" id="cd11713">
    <property type="entry name" value="GINS_A_psf3"/>
    <property type="match status" value="1"/>
</dbReference>
<feature type="domain" description="DNA replication complex GINS protein PSF3 N-terminal" evidence="7">
    <location>
        <begin position="9"/>
        <end position="57"/>
    </location>
</feature>
<dbReference type="Pfam" id="PF05916">
    <property type="entry name" value="Sld5"/>
    <property type="match status" value="1"/>
</dbReference>
<dbReference type="InterPro" id="IPR036224">
    <property type="entry name" value="GINS_bundle-like_dom_sf"/>
</dbReference>
<dbReference type="InterPro" id="IPR021151">
    <property type="entry name" value="GINS_A"/>
</dbReference>
<dbReference type="PANTHER" id="PTHR22768">
    <property type="entry name" value="DNA REPLICATION COMPLEX GINS PROTEIN PSF3"/>
    <property type="match status" value="1"/>
</dbReference>